<dbReference type="InterPro" id="IPR020904">
    <property type="entry name" value="Sc_DH/Rdtase_CS"/>
</dbReference>
<proteinExistence type="inferred from homology"/>
<sequence>MDVTDKESIHKAVKVLDEAEGKLDILVNNAGIVGPIFPFISNRSGSDPENATMGDSLFAKSTFEQWEEVFRTNTTAPFFVTMGFLSLLERGARSREGETSSVINISSNVSAVNISLSSFAYGISKAGVDRLTVTMATEFALSKIPVRVNAIAPGVFPSNLSGPAEEVAKWMTQPLPGAFNPNPLRRAGKEHEIGTTAVYLSSSAGEYTNGIVMRVDGGTHLVNP</sequence>
<evidence type="ECO:0000256" key="2">
    <source>
        <dbReference type="ARBA" id="ARBA00022857"/>
    </source>
</evidence>
<gene>
    <name evidence="4" type="ORF">VKT23_008451</name>
</gene>
<dbReference type="PANTHER" id="PTHR43618:SF4">
    <property type="entry name" value="SHORT CHAIN DEHYDROGENASE_REDUCTASE FAMILY (AFU_ORTHOLOGUE AFUA_7G04540)"/>
    <property type="match status" value="1"/>
</dbReference>
<dbReference type="CDD" id="cd05233">
    <property type="entry name" value="SDR_c"/>
    <property type="match status" value="1"/>
</dbReference>
<evidence type="ECO:0000256" key="3">
    <source>
        <dbReference type="ARBA" id="ARBA00023002"/>
    </source>
</evidence>
<dbReference type="EMBL" id="JBANRG010000013">
    <property type="protein sequence ID" value="KAK7461275.1"/>
    <property type="molecule type" value="Genomic_DNA"/>
</dbReference>
<comment type="caution">
    <text evidence="4">The sequence shown here is derived from an EMBL/GenBank/DDBJ whole genome shotgun (WGS) entry which is preliminary data.</text>
</comment>
<evidence type="ECO:0000313" key="4">
    <source>
        <dbReference type="EMBL" id="KAK7461275.1"/>
    </source>
</evidence>
<evidence type="ECO:0008006" key="6">
    <source>
        <dbReference type="Google" id="ProtNLM"/>
    </source>
</evidence>
<evidence type="ECO:0000256" key="1">
    <source>
        <dbReference type="ARBA" id="ARBA00006484"/>
    </source>
</evidence>
<dbReference type="InterPro" id="IPR052178">
    <property type="entry name" value="Sec_Metab_Biosynth_SDR"/>
</dbReference>
<dbReference type="PROSITE" id="PS00061">
    <property type="entry name" value="ADH_SHORT"/>
    <property type="match status" value="1"/>
</dbReference>
<organism evidence="4 5">
    <name type="scientific">Marasmiellus scandens</name>
    <dbReference type="NCBI Taxonomy" id="2682957"/>
    <lineage>
        <taxon>Eukaryota</taxon>
        <taxon>Fungi</taxon>
        <taxon>Dikarya</taxon>
        <taxon>Basidiomycota</taxon>
        <taxon>Agaricomycotina</taxon>
        <taxon>Agaricomycetes</taxon>
        <taxon>Agaricomycetidae</taxon>
        <taxon>Agaricales</taxon>
        <taxon>Marasmiineae</taxon>
        <taxon>Omphalotaceae</taxon>
        <taxon>Marasmiellus</taxon>
    </lineage>
</organism>
<keyword evidence="3" id="KW-0560">Oxidoreductase</keyword>
<evidence type="ECO:0000313" key="5">
    <source>
        <dbReference type="Proteomes" id="UP001498398"/>
    </source>
</evidence>
<dbReference type="InterPro" id="IPR002347">
    <property type="entry name" value="SDR_fam"/>
</dbReference>
<name>A0ABR1JL52_9AGAR</name>
<reference evidence="4 5" key="1">
    <citation type="submission" date="2024-01" db="EMBL/GenBank/DDBJ databases">
        <title>A draft genome for the cacao thread blight pathogen Marasmiellus scandens.</title>
        <authorList>
            <person name="Baruah I.K."/>
            <person name="Leung J."/>
            <person name="Bukari Y."/>
            <person name="Amoako-Attah I."/>
            <person name="Meinhardt L.W."/>
            <person name="Bailey B.A."/>
            <person name="Cohen S.P."/>
        </authorList>
    </citation>
    <scope>NUCLEOTIDE SEQUENCE [LARGE SCALE GENOMIC DNA]</scope>
    <source>
        <strain evidence="4 5">GH-19</strain>
    </source>
</reference>
<dbReference type="Proteomes" id="UP001498398">
    <property type="component" value="Unassembled WGS sequence"/>
</dbReference>
<dbReference type="SUPFAM" id="SSF51735">
    <property type="entry name" value="NAD(P)-binding Rossmann-fold domains"/>
    <property type="match status" value="1"/>
</dbReference>
<dbReference type="Pfam" id="PF13561">
    <property type="entry name" value="adh_short_C2"/>
    <property type="match status" value="1"/>
</dbReference>
<keyword evidence="5" id="KW-1185">Reference proteome</keyword>
<protein>
    <recommendedName>
        <fullName evidence="6">Short-chain dehydrogenase</fullName>
    </recommendedName>
</protein>
<dbReference type="PRINTS" id="PR00081">
    <property type="entry name" value="GDHRDH"/>
</dbReference>
<dbReference type="InterPro" id="IPR036291">
    <property type="entry name" value="NAD(P)-bd_dom_sf"/>
</dbReference>
<accession>A0ABR1JL52</accession>
<comment type="similarity">
    <text evidence="1">Belongs to the short-chain dehydrogenases/reductases (SDR) family.</text>
</comment>
<keyword evidence="2" id="KW-0521">NADP</keyword>
<dbReference type="PANTHER" id="PTHR43618">
    <property type="entry name" value="7-ALPHA-HYDROXYSTEROID DEHYDROGENASE"/>
    <property type="match status" value="1"/>
</dbReference>
<dbReference type="Gene3D" id="3.40.50.720">
    <property type="entry name" value="NAD(P)-binding Rossmann-like Domain"/>
    <property type="match status" value="1"/>
</dbReference>
<dbReference type="PRINTS" id="PR00080">
    <property type="entry name" value="SDRFAMILY"/>
</dbReference>